<evidence type="ECO:0000313" key="10">
    <source>
        <dbReference type="Proteomes" id="UP000298551"/>
    </source>
</evidence>
<protein>
    <submittedName>
        <fullName evidence="9">C-type cytochrome</fullName>
    </submittedName>
</protein>
<keyword evidence="7" id="KW-0732">Signal</keyword>
<dbReference type="GO" id="GO:0046872">
    <property type="term" value="F:metal ion binding"/>
    <property type="evidence" value="ECO:0007669"/>
    <property type="project" value="UniProtKB-KW"/>
</dbReference>
<sequence>MSTVVSSKFAIPFLLAALASPLALAEQCAAPKAQQGEQVFARDCAACHSANKDGPVMMGPNLHDVIGRAPGSVAGANYSQAMKSRQAVWTAQGVDAFIQQPQAAVPGTYMPYAGLADANERQAVTCFLAGLKQ</sequence>
<dbReference type="PRINTS" id="PR00604">
    <property type="entry name" value="CYTCHRMECIAB"/>
</dbReference>
<dbReference type="InterPro" id="IPR002327">
    <property type="entry name" value="Cyt_c_1A/1B"/>
</dbReference>
<dbReference type="PROSITE" id="PS51007">
    <property type="entry name" value="CYTC"/>
    <property type="match status" value="1"/>
</dbReference>
<evidence type="ECO:0000256" key="5">
    <source>
        <dbReference type="ARBA" id="ARBA00023004"/>
    </source>
</evidence>
<dbReference type="RefSeq" id="WP_136914312.1">
    <property type="nucleotide sequence ID" value="NZ_CP039371.1"/>
</dbReference>
<evidence type="ECO:0000256" key="1">
    <source>
        <dbReference type="ARBA" id="ARBA00022448"/>
    </source>
</evidence>
<evidence type="ECO:0000256" key="2">
    <source>
        <dbReference type="ARBA" id="ARBA00022617"/>
    </source>
</evidence>
<reference evidence="10" key="1">
    <citation type="submission" date="2019-04" db="EMBL/GenBank/DDBJ databases">
        <title>Genome sequence of Pseudomonas putida 1290, an auxin catabolizing strain.</title>
        <authorList>
            <person name="Laird T.S."/>
            <person name="Leveau J.H.J."/>
        </authorList>
    </citation>
    <scope>NUCLEOTIDE SEQUENCE [LARGE SCALE GENOMIC DNA]</scope>
    <source>
        <strain evidence="10">1290</strain>
    </source>
</reference>
<keyword evidence="2 6" id="KW-0349">Heme</keyword>
<proteinExistence type="predicted"/>
<evidence type="ECO:0000259" key="8">
    <source>
        <dbReference type="PROSITE" id="PS51007"/>
    </source>
</evidence>
<dbReference type="SUPFAM" id="SSF46626">
    <property type="entry name" value="Cytochrome c"/>
    <property type="match status" value="1"/>
</dbReference>
<dbReference type="Proteomes" id="UP000298551">
    <property type="component" value="Chromosome"/>
</dbReference>
<feature type="chain" id="PRO_5020967674" evidence="7">
    <location>
        <begin position="26"/>
        <end position="133"/>
    </location>
</feature>
<keyword evidence="1" id="KW-0813">Transport</keyword>
<dbReference type="PANTHER" id="PTHR11961">
    <property type="entry name" value="CYTOCHROME C"/>
    <property type="match status" value="1"/>
</dbReference>
<dbReference type="InterPro" id="IPR036909">
    <property type="entry name" value="Cyt_c-like_dom_sf"/>
</dbReference>
<dbReference type="GO" id="GO:0020037">
    <property type="term" value="F:heme binding"/>
    <property type="evidence" value="ECO:0007669"/>
    <property type="project" value="InterPro"/>
</dbReference>
<dbReference type="AlphaFoldDB" id="A0A4D6XCP6"/>
<keyword evidence="4" id="KW-0249">Electron transport</keyword>
<dbReference type="EMBL" id="CP039371">
    <property type="protein sequence ID" value="QCI12151.1"/>
    <property type="molecule type" value="Genomic_DNA"/>
</dbReference>
<gene>
    <name evidence="9" type="ORF">E6B08_12635</name>
</gene>
<accession>A0A4D6XCP6</accession>
<keyword evidence="3 6" id="KW-0479">Metal-binding</keyword>
<dbReference type="InterPro" id="IPR009056">
    <property type="entry name" value="Cyt_c-like_dom"/>
</dbReference>
<keyword evidence="5 6" id="KW-0408">Iron</keyword>
<dbReference type="Gene3D" id="1.10.760.10">
    <property type="entry name" value="Cytochrome c-like domain"/>
    <property type="match status" value="1"/>
</dbReference>
<feature type="domain" description="Cytochrome c" evidence="8">
    <location>
        <begin position="31"/>
        <end position="132"/>
    </location>
</feature>
<evidence type="ECO:0000256" key="7">
    <source>
        <dbReference type="SAM" id="SignalP"/>
    </source>
</evidence>
<dbReference type="OrthoDB" id="9805828at2"/>
<dbReference type="Pfam" id="PF00034">
    <property type="entry name" value="Cytochrom_C"/>
    <property type="match status" value="1"/>
</dbReference>
<evidence type="ECO:0000256" key="3">
    <source>
        <dbReference type="ARBA" id="ARBA00022723"/>
    </source>
</evidence>
<evidence type="ECO:0000256" key="6">
    <source>
        <dbReference type="PROSITE-ProRule" id="PRU00433"/>
    </source>
</evidence>
<name>A0A4D6XCP6_PSEPU</name>
<evidence type="ECO:0000256" key="4">
    <source>
        <dbReference type="ARBA" id="ARBA00022982"/>
    </source>
</evidence>
<feature type="signal peptide" evidence="7">
    <location>
        <begin position="1"/>
        <end position="25"/>
    </location>
</feature>
<dbReference type="GO" id="GO:0009055">
    <property type="term" value="F:electron transfer activity"/>
    <property type="evidence" value="ECO:0007669"/>
    <property type="project" value="InterPro"/>
</dbReference>
<organism evidence="9 10">
    <name type="scientific">Pseudomonas putida</name>
    <name type="common">Arthrobacter siderocapsulatus</name>
    <dbReference type="NCBI Taxonomy" id="303"/>
    <lineage>
        <taxon>Bacteria</taxon>
        <taxon>Pseudomonadati</taxon>
        <taxon>Pseudomonadota</taxon>
        <taxon>Gammaproteobacteria</taxon>
        <taxon>Pseudomonadales</taxon>
        <taxon>Pseudomonadaceae</taxon>
        <taxon>Pseudomonas</taxon>
    </lineage>
</organism>
<evidence type="ECO:0000313" key="9">
    <source>
        <dbReference type="EMBL" id="QCI12151.1"/>
    </source>
</evidence>